<evidence type="ECO:0000313" key="1">
    <source>
        <dbReference type="EMBL" id="GAN36291.1"/>
    </source>
</evidence>
<dbReference type="AlphaFoldDB" id="A0A0C9PMX6"/>
<dbReference type="InterPro" id="IPR021701">
    <property type="entry name" value="DUF3284"/>
</dbReference>
<dbReference type="GeneID" id="57091409"/>
<gene>
    <name evidence="1" type="ORF">LC0644_0880</name>
</gene>
<organism evidence="1 2">
    <name type="scientific">Lacticaseibacillus paracasei NRIC 0644</name>
    <dbReference type="NCBI Taxonomy" id="1435038"/>
    <lineage>
        <taxon>Bacteria</taxon>
        <taxon>Bacillati</taxon>
        <taxon>Bacillota</taxon>
        <taxon>Bacilli</taxon>
        <taxon>Lactobacillales</taxon>
        <taxon>Lactobacillaceae</taxon>
        <taxon>Lacticaseibacillus</taxon>
    </lineage>
</organism>
<dbReference type="Pfam" id="PF11687">
    <property type="entry name" value="DUF3284"/>
    <property type="match status" value="1"/>
</dbReference>
<dbReference type="SUPFAM" id="SSF55961">
    <property type="entry name" value="Bet v1-like"/>
    <property type="match status" value="1"/>
</dbReference>
<evidence type="ECO:0008006" key="3">
    <source>
        <dbReference type="Google" id="ProtNLM"/>
    </source>
</evidence>
<reference evidence="2" key="1">
    <citation type="submission" date="2014-05" db="EMBL/GenBank/DDBJ databases">
        <title>Whole genome sequencing of Lactobacillus casei NRIC0644.</title>
        <authorList>
            <person name="Atarashi H."/>
            <person name="Yoshida Y."/>
            <person name="Fujimura S."/>
            <person name="Tanaka N."/>
            <person name="Shiwa Y."/>
            <person name="Yoshikawa H."/>
            <person name="Okada S."/>
            <person name="Nakagawa J."/>
        </authorList>
    </citation>
    <scope>NUCLEOTIDE SEQUENCE [LARGE SCALE GENOMIC DNA]</scope>
    <source>
        <strain evidence="2">NRIC0644</strain>
    </source>
</reference>
<proteinExistence type="predicted"/>
<protein>
    <recommendedName>
        <fullName evidence="3">DUF3284 domain-containing protein</fullName>
    </recommendedName>
</protein>
<dbReference type="EMBL" id="BAYM01000064">
    <property type="protein sequence ID" value="GAN36291.1"/>
    <property type="molecule type" value="Genomic_DNA"/>
</dbReference>
<dbReference type="Proteomes" id="UP000032552">
    <property type="component" value="Unassembled WGS sequence"/>
</dbReference>
<name>A0A0C9PMX6_LACPA</name>
<accession>A0A0C9PMX6</accession>
<evidence type="ECO:0000313" key="2">
    <source>
        <dbReference type="Proteomes" id="UP000032552"/>
    </source>
</evidence>
<dbReference type="RefSeq" id="WP_003568211.1">
    <property type="nucleotide sequence ID" value="NZ_BAYM01000064.1"/>
</dbReference>
<comment type="caution">
    <text evidence="1">The sequence shown here is derived from an EMBL/GenBank/DDBJ whole genome shotgun (WGS) entry which is preliminary data.</text>
</comment>
<sequence>MEIQMTFKVPAAFMYGQLIRSAQEDIKAHTGREVLTGSLNGFSYKKKWANGMTGTLTITHAIANQRYAYELDTDRDHYTVDYQLSDAGDNKTALHYTETIEGKTAKGKANNRTAGFLLNWQRKHRFKKMSRQMAAQYTA</sequence>